<name>A0A3L7ZQ48_PARDI</name>
<dbReference type="InterPro" id="IPR005361">
    <property type="entry name" value="UPF0158"/>
</dbReference>
<organism evidence="1 2">
    <name type="scientific">Parabacteroides distasonis</name>
    <dbReference type="NCBI Taxonomy" id="823"/>
    <lineage>
        <taxon>Bacteria</taxon>
        <taxon>Pseudomonadati</taxon>
        <taxon>Bacteroidota</taxon>
        <taxon>Bacteroidia</taxon>
        <taxon>Bacteroidales</taxon>
        <taxon>Tannerellaceae</taxon>
        <taxon>Parabacteroides</taxon>
    </lineage>
</organism>
<dbReference type="Pfam" id="PF03682">
    <property type="entry name" value="UPF0158"/>
    <property type="match status" value="1"/>
</dbReference>
<evidence type="ECO:0000313" key="1">
    <source>
        <dbReference type="EMBL" id="RLT72413.1"/>
    </source>
</evidence>
<protein>
    <submittedName>
        <fullName evidence="1">Uncharacterized protein</fullName>
    </submittedName>
</protein>
<sequence>MEEYSKYPVDIISDIAEETGMGMVCFLNLDTLETESVPGASYGSYECGDFDEYYQEVYRKVEHWENCVRIDPPKPGESFGIVERFILDCIPDDAGIKKRLWKAVSERKPFRNFKYVIDGSEYRQKWFDFRRIQLERLVTDYLNSLDIDALAE</sequence>
<reference evidence="1 2" key="1">
    <citation type="submission" date="2018-09" db="EMBL/GenBank/DDBJ databases">
        <title>Murine metabolic-syndrome-specific gut microbial biobank.</title>
        <authorList>
            <person name="Liu C."/>
        </authorList>
    </citation>
    <scope>NUCLEOTIDE SEQUENCE [LARGE SCALE GENOMIC DNA]</scope>
    <source>
        <strain evidence="1 2">8-P5</strain>
    </source>
</reference>
<gene>
    <name evidence="1" type="ORF">D7V78_15915</name>
</gene>
<evidence type="ECO:0000313" key="2">
    <source>
        <dbReference type="Proteomes" id="UP000278164"/>
    </source>
</evidence>
<proteinExistence type="predicted"/>
<dbReference type="AlphaFoldDB" id="A0A3L7ZQ48"/>
<dbReference type="RefSeq" id="WP_008777951.1">
    <property type="nucleotide sequence ID" value="NZ_RAYI01000042.1"/>
</dbReference>
<accession>A0A3L7ZQ48</accession>
<dbReference type="Proteomes" id="UP000278164">
    <property type="component" value="Unassembled WGS sequence"/>
</dbReference>
<dbReference type="EMBL" id="RAYI01000042">
    <property type="protein sequence ID" value="RLT72413.1"/>
    <property type="molecule type" value="Genomic_DNA"/>
</dbReference>
<comment type="caution">
    <text evidence="1">The sequence shown here is derived from an EMBL/GenBank/DDBJ whole genome shotgun (WGS) entry which is preliminary data.</text>
</comment>
<dbReference type="OrthoDB" id="961309at2"/>